<dbReference type="InterPro" id="IPR004244">
    <property type="entry name" value="Transposase_22"/>
</dbReference>
<feature type="region of interest" description="Disordered" evidence="2">
    <location>
        <begin position="1"/>
        <end position="23"/>
    </location>
</feature>
<evidence type="ECO:0000313" key="3">
    <source>
        <dbReference type="EMBL" id="KAK3880030.1"/>
    </source>
</evidence>
<evidence type="ECO:0000256" key="2">
    <source>
        <dbReference type="SAM" id="MobiDB-lite"/>
    </source>
</evidence>
<dbReference type="PANTHER" id="PTHR11505">
    <property type="entry name" value="L1 TRANSPOSABLE ELEMENT-RELATED"/>
    <property type="match status" value="1"/>
</dbReference>
<name>A0AAE1KS62_PETCI</name>
<feature type="compositionally biased region" description="Polar residues" evidence="2">
    <location>
        <begin position="246"/>
        <end position="262"/>
    </location>
</feature>
<dbReference type="AlphaFoldDB" id="A0AAE1KS62"/>
<reference evidence="3" key="1">
    <citation type="submission" date="2023-10" db="EMBL/GenBank/DDBJ databases">
        <title>Genome assemblies of two species of porcelain crab, Petrolisthes cinctipes and Petrolisthes manimaculis (Anomura: Porcellanidae).</title>
        <authorList>
            <person name="Angst P."/>
        </authorList>
    </citation>
    <scope>NUCLEOTIDE SEQUENCE</scope>
    <source>
        <strain evidence="3">PB745_01</strain>
        <tissue evidence="3">Gill</tissue>
    </source>
</reference>
<sequence>MRRRKEKAGTRVDARKKRISSGEGVRVGETGDQFCTPLSTRWLRSAHAQYCSDVTNEAYLTVSVTIFRHLNMDSPTITKLLESQERAYKNAIEVVVKNLTERIHKLEATVSDLTASLEFSQNEIDALKTTIKTHEAERVASRGTIDKLSQHIDSTQHKIKDMDDRINYQEDYSRRNNIRISGVEEQSSEQTWEQSAAVVSSLLKDKMQLPGLELERAHRIGQHRDGRPRPIVARFSRFCDREAVMRTQNQRHQVQEPPVSSQDHQRGPAAVIEARPVGDDVVKGAVAGLGSAAVGTPGGVGVVEQSGSVQTFPPLPTPSRPAGTPAARASPGLRPQEIRKNPRRIVKK</sequence>
<keyword evidence="4" id="KW-1185">Reference proteome</keyword>
<keyword evidence="1" id="KW-0175">Coiled coil</keyword>
<dbReference type="Proteomes" id="UP001286313">
    <property type="component" value="Unassembled WGS sequence"/>
</dbReference>
<proteinExistence type="predicted"/>
<evidence type="ECO:0000313" key="4">
    <source>
        <dbReference type="Proteomes" id="UP001286313"/>
    </source>
</evidence>
<evidence type="ECO:0000256" key="1">
    <source>
        <dbReference type="SAM" id="Coils"/>
    </source>
</evidence>
<accession>A0AAE1KS62</accession>
<protein>
    <submittedName>
        <fullName evidence="3">Uncharacterized protein</fullName>
    </submittedName>
</protein>
<dbReference type="EMBL" id="JAWQEG010001361">
    <property type="protein sequence ID" value="KAK3880030.1"/>
    <property type="molecule type" value="Genomic_DNA"/>
</dbReference>
<gene>
    <name evidence="3" type="ORF">Pcinc_015455</name>
</gene>
<organism evidence="3 4">
    <name type="scientific">Petrolisthes cinctipes</name>
    <name type="common">Flat porcelain crab</name>
    <dbReference type="NCBI Taxonomy" id="88211"/>
    <lineage>
        <taxon>Eukaryota</taxon>
        <taxon>Metazoa</taxon>
        <taxon>Ecdysozoa</taxon>
        <taxon>Arthropoda</taxon>
        <taxon>Crustacea</taxon>
        <taxon>Multicrustacea</taxon>
        <taxon>Malacostraca</taxon>
        <taxon>Eumalacostraca</taxon>
        <taxon>Eucarida</taxon>
        <taxon>Decapoda</taxon>
        <taxon>Pleocyemata</taxon>
        <taxon>Anomura</taxon>
        <taxon>Galatheoidea</taxon>
        <taxon>Porcellanidae</taxon>
        <taxon>Petrolisthes</taxon>
    </lineage>
</organism>
<feature type="region of interest" description="Disordered" evidence="2">
    <location>
        <begin position="294"/>
        <end position="348"/>
    </location>
</feature>
<dbReference type="Gene3D" id="3.30.70.1820">
    <property type="entry name" value="L1 transposable element, RRM domain"/>
    <property type="match status" value="1"/>
</dbReference>
<comment type="caution">
    <text evidence="3">The sequence shown here is derived from an EMBL/GenBank/DDBJ whole genome shotgun (WGS) entry which is preliminary data.</text>
</comment>
<feature type="region of interest" description="Disordered" evidence="2">
    <location>
        <begin position="246"/>
        <end position="268"/>
    </location>
</feature>
<feature type="coiled-coil region" evidence="1">
    <location>
        <begin position="89"/>
        <end position="165"/>
    </location>
</feature>
<dbReference type="Gene3D" id="1.20.5.340">
    <property type="match status" value="1"/>
</dbReference>